<comment type="cofactor">
    <cofactor evidence="1">
        <name>Co(2+)</name>
        <dbReference type="ChEBI" id="CHEBI:48828"/>
    </cofactor>
</comment>
<dbReference type="AlphaFoldDB" id="A0A7X2S2K7"/>
<evidence type="ECO:0000256" key="2">
    <source>
        <dbReference type="ARBA" id="ARBA00001947"/>
    </source>
</evidence>
<comment type="pathway">
    <text evidence="3">Amino-acid biosynthesis; L-lysine biosynthesis via DAP pathway; LL-2,6-diaminopimelate from (S)-tetrahydrodipicolinate (succinylase route): step 3/3.</text>
</comment>
<evidence type="ECO:0000256" key="6">
    <source>
        <dbReference type="ARBA" id="ARBA00016853"/>
    </source>
</evidence>
<dbReference type="GO" id="GO:0009089">
    <property type="term" value="P:lysine biosynthetic process via diaminopimelate"/>
    <property type="evidence" value="ECO:0007669"/>
    <property type="project" value="UniProtKB-UniPathway"/>
</dbReference>
<feature type="domain" description="Peptidase M20 dimerisation" evidence="12">
    <location>
        <begin position="202"/>
        <end position="312"/>
    </location>
</feature>
<dbReference type="Pfam" id="PF01546">
    <property type="entry name" value="Peptidase_M20"/>
    <property type="match status" value="1"/>
</dbReference>
<protein>
    <recommendedName>
        <fullName evidence="6">Probable succinyl-diaminopimelate desuccinylase</fullName>
        <ecNumber evidence="5">3.5.1.18</ecNumber>
    </recommendedName>
</protein>
<dbReference type="InterPro" id="IPR010182">
    <property type="entry name" value="ArgE/DapE"/>
</dbReference>
<name>A0A7X2S2K7_9BACI</name>
<sequence length="421" mass="46161">MDQQQAAICQWLDKNEHRAIRLLQKLVEQPSTQGNEAAAQAIVLEKCRQIGLSIDVWEPGGKKLVQHQHFSSTRTNFKESPNIAAVWKGSGGGKSLLFNGHIDVVPEGDPTQWVHDPYTPKFEDGKVYGRGTSDMKGGNAAMLMAIEALVKCRAELKGDLIFQSVIEEESGGAGTLDAILRGYRADGAIIPEPTKMKIFPKQQGSMWFKVAVRGKSAHGGTRYEGVSAIEKAMIVIRCFRELEKLRNVRITDPLYSATPIPVPINIGKISGGTWPSSVPDEVILEGRCGIAPDEQPEEVQKEVQEYLSRLPEHDSWFEEHPVSLQWFGARWLPNSLEPDHPLVKGLASSCRTVTGKDPVLEASPWGTDGGMLAAAGGIPTVVFGPGITETAHHPNEYIPIKNVMESAKIMALFALNWCRAD</sequence>
<dbReference type="Gene3D" id="3.40.630.10">
    <property type="entry name" value="Zn peptidases"/>
    <property type="match status" value="1"/>
</dbReference>
<gene>
    <name evidence="13" type="ORF">GKZ89_01310</name>
</gene>
<evidence type="ECO:0000256" key="11">
    <source>
        <dbReference type="ARBA" id="ARBA00051301"/>
    </source>
</evidence>
<keyword evidence="10" id="KW-0170">Cobalt</keyword>
<dbReference type="InterPro" id="IPR001261">
    <property type="entry name" value="ArgE/DapE_CS"/>
</dbReference>
<evidence type="ECO:0000256" key="8">
    <source>
        <dbReference type="ARBA" id="ARBA00022801"/>
    </source>
</evidence>
<evidence type="ECO:0000256" key="7">
    <source>
        <dbReference type="ARBA" id="ARBA00022723"/>
    </source>
</evidence>
<dbReference type="Pfam" id="PF07687">
    <property type="entry name" value="M20_dimer"/>
    <property type="match status" value="1"/>
</dbReference>
<comment type="cofactor">
    <cofactor evidence="2">
        <name>Zn(2+)</name>
        <dbReference type="ChEBI" id="CHEBI:29105"/>
    </cofactor>
</comment>
<dbReference type="UniPathway" id="UPA00034">
    <property type="reaction ID" value="UER00021"/>
</dbReference>
<keyword evidence="7" id="KW-0479">Metal-binding</keyword>
<keyword evidence="9" id="KW-0862">Zinc</keyword>
<dbReference type="InterPro" id="IPR002933">
    <property type="entry name" value="Peptidase_M20"/>
</dbReference>
<dbReference type="NCBIfam" id="NF005373">
    <property type="entry name" value="PRK06915.1"/>
    <property type="match status" value="1"/>
</dbReference>
<keyword evidence="8" id="KW-0378">Hydrolase</keyword>
<dbReference type="SUPFAM" id="SSF53187">
    <property type="entry name" value="Zn-dependent exopeptidases"/>
    <property type="match status" value="1"/>
</dbReference>
<dbReference type="OrthoDB" id="9792335at2"/>
<comment type="caution">
    <text evidence="13">The sequence shown here is derived from an EMBL/GenBank/DDBJ whole genome shotgun (WGS) entry which is preliminary data.</text>
</comment>
<evidence type="ECO:0000256" key="10">
    <source>
        <dbReference type="ARBA" id="ARBA00023285"/>
    </source>
</evidence>
<reference evidence="13 14" key="1">
    <citation type="journal article" date="2017" name="Int. J. Syst. Evol. Microbiol.">
        <title>Bacillus mangrovi sp. nov., isolated from a sediment sample from a mangrove forest.</title>
        <authorList>
            <person name="Gupta V."/>
            <person name="Singh P.K."/>
            <person name="Korpole S."/>
            <person name="Tanuku N.R.S."/>
            <person name="Pinnaka A.K."/>
        </authorList>
    </citation>
    <scope>NUCLEOTIDE SEQUENCE [LARGE SCALE GENOMIC DNA]</scope>
    <source>
        <strain evidence="13 14">KCTC 33872</strain>
    </source>
</reference>
<dbReference type="PANTHER" id="PTHR43808:SF25">
    <property type="entry name" value="PEPTIDASE M20 DIMERISATION DOMAIN-CONTAINING PROTEIN"/>
    <property type="match status" value="1"/>
</dbReference>
<dbReference type="PANTHER" id="PTHR43808">
    <property type="entry name" value="ACETYLORNITHINE DEACETYLASE"/>
    <property type="match status" value="1"/>
</dbReference>
<dbReference type="GO" id="GO:0009014">
    <property type="term" value="F:succinyl-diaminopimelate desuccinylase activity"/>
    <property type="evidence" value="ECO:0007669"/>
    <property type="project" value="UniProtKB-EC"/>
</dbReference>
<proteinExistence type="inferred from homology"/>
<comment type="similarity">
    <text evidence="4">Belongs to the peptidase M20A family.</text>
</comment>
<evidence type="ECO:0000259" key="12">
    <source>
        <dbReference type="Pfam" id="PF07687"/>
    </source>
</evidence>
<dbReference type="EMBL" id="WMIB01000001">
    <property type="protein sequence ID" value="MTH52028.1"/>
    <property type="molecule type" value="Genomic_DNA"/>
</dbReference>
<evidence type="ECO:0000256" key="9">
    <source>
        <dbReference type="ARBA" id="ARBA00022833"/>
    </source>
</evidence>
<dbReference type="InterPro" id="IPR050072">
    <property type="entry name" value="Peptidase_M20A"/>
</dbReference>
<dbReference type="SUPFAM" id="SSF55031">
    <property type="entry name" value="Bacterial exopeptidase dimerisation domain"/>
    <property type="match status" value="1"/>
</dbReference>
<dbReference type="Gene3D" id="3.30.70.360">
    <property type="match status" value="1"/>
</dbReference>
<dbReference type="RefSeq" id="WP_155110576.1">
    <property type="nucleotide sequence ID" value="NZ_WMIB01000001.1"/>
</dbReference>
<comment type="catalytic activity">
    <reaction evidence="11">
        <text>N-succinyl-(2S,6S)-2,6-diaminopimelate + H2O = (2S,6S)-2,6-diaminopimelate + succinate</text>
        <dbReference type="Rhea" id="RHEA:22608"/>
        <dbReference type="ChEBI" id="CHEBI:15377"/>
        <dbReference type="ChEBI" id="CHEBI:30031"/>
        <dbReference type="ChEBI" id="CHEBI:57609"/>
        <dbReference type="ChEBI" id="CHEBI:58087"/>
        <dbReference type="EC" id="3.5.1.18"/>
    </reaction>
</comment>
<dbReference type="InterPro" id="IPR036264">
    <property type="entry name" value="Bact_exopeptidase_dim_dom"/>
</dbReference>
<evidence type="ECO:0000256" key="3">
    <source>
        <dbReference type="ARBA" id="ARBA00005130"/>
    </source>
</evidence>
<evidence type="ECO:0000313" key="14">
    <source>
        <dbReference type="Proteomes" id="UP000434639"/>
    </source>
</evidence>
<dbReference type="Proteomes" id="UP000434639">
    <property type="component" value="Unassembled WGS sequence"/>
</dbReference>
<evidence type="ECO:0000256" key="5">
    <source>
        <dbReference type="ARBA" id="ARBA00011921"/>
    </source>
</evidence>
<accession>A0A7X2S2K7</accession>
<dbReference type="EC" id="3.5.1.18" evidence="5"/>
<dbReference type="PROSITE" id="PS00758">
    <property type="entry name" value="ARGE_DAPE_CPG2_1"/>
    <property type="match status" value="1"/>
</dbReference>
<dbReference type="InterPro" id="IPR011650">
    <property type="entry name" value="Peptidase_M20_dimer"/>
</dbReference>
<evidence type="ECO:0000256" key="1">
    <source>
        <dbReference type="ARBA" id="ARBA00001941"/>
    </source>
</evidence>
<organism evidence="13 14">
    <name type="scientific">Metabacillus mangrovi</name>
    <dbReference type="NCBI Taxonomy" id="1491830"/>
    <lineage>
        <taxon>Bacteria</taxon>
        <taxon>Bacillati</taxon>
        <taxon>Bacillota</taxon>
        <taxon>Bacilli</taxon>
        <taxon>Bacillales</taxon>
        <taxon>Bacillaceae</taxon>
        <taxon>Metabacillus</taxon>
    </lineage>
</organism>
<evidence type="ECO:0000256" key="4">
    <source>
        <dbReference type="ARBA" id="ARBA00006247"/>
    </source>
</evidence>
<dbReference type="GO" id="GO:0046872">
    <property type="term" value="F:metal ion binding"/>
    <property type="evidence" value="ECO:0007669"/>
    <property type="project" value="UniProtKB-KW"/>
</dbReference>
<evidence type="ECO:0000313" key="13">
    <source>
        <dbReference type="EMBL" id="MTH52028.1"/>
    </source>
</evidence>
<keyword evidence="14" id="KW-1185">Reference proteome</keyword>
<dbReference type="NCBIfam" id="TIGR01910">
    <property type="entry name" value="DapE-ArgE"/>
    <property type="match status" value="1"/>
</dbReference>